<protein>
    <submittedName>
        <fullName evidence="1">Uncharacterized protein</fullName>
    </submittedName>
</protein>
<sequence>MSGHRSNNKADQPQQQQPMQGHSHLGSGISTDEKNDGPRLEPDLDDDGPDAVQYFEIGEGTSERDGSERGSRGARDESTSSAASPVPSLGKLEQSAREDHGYAPLLQINQHQHHHEKTKSPSLLELGPGSQVTLNGTMKTKCQCHALQEQQQQRFQSSLRVKRDSAEDPTRAGHNREPPALPPRPPLRPSGRRYELPSSTSAEQRQYNHYMRTLVPLLASLPKITAAQTDPYRDSSEKIAPQAAPFQLSG</sequence>
<reference evidence="1" key="1">
    <citation type="submission" date="2023-04" db="EMBL/GenBank/DDBJ databases">
        <title>A chromosome-level genome assembly of the parasitoid wasp Eretmocerus hayati.</title>
        <authorList>
            <person name="Zhong Y."/>
            <person name="Liu S."/>
            <person name="Liu Y."/>
        </authorList>
    </citation>
    <scope>NUCLEOTIDE SEQUENCE</scope>
    <source>
        <strain evidence="1">ZJU_SS_LIU_2023</strain>
    </source>
</reference>
<accession>A0ACC2PN71</accession>
<evidence type="ECO:0000313" key="2">
    <source>
        <dbReference type="Proteomes" id="UP001239111"/>
    </source>
</evidence>
<gene>
    <name evidence="1" type="ORF">QAD02_020270</name>
</gene>
<dbReference type="EMBL" id="CM056741">
    <property type="protein sequence ID" value="KAJ8684478.1"/>
    <property type="molecule type" value="Genomic_DNA"/>
</dbReference>
<organism evidence="1 2">
    <name type="scientific">Eretmocerus hayati</name>
    <dbReference type="NCBI Taxonomy" id="131215"/>
    <lineage>
        <taxon>Eukaryota</taxon>
        <taxon>Metazoa</taxon>
        <taxon>Ecdysozoa</taxon>
        <taxon>Arthropoda</taxon>
        <taxon>Hexapoda</taxon>
        <taxon>Insecta</taxon>
        <taxon>Pterygota</taxon>
        <taxon>Neoptera</taxon>
        <taxon>Endopterygota</taxon>
        <taxon>Hymenoptera</taxon>
        <taxon>Apocrita</taxon>
        <taxon>Proctotrupomorpha</taxon>
        <taxon>Chalcidoidea</taxon>
        <taxon>Aphelinidae</taxon>
        <taxon>Aphelininae</taxon>
        <taxon>Eretmocerus</taxon>
    </lineage>
</organism>
<dbReference type="Proteomes" id="UP001239111">
    <property type="component" value="Chromosome 1"/>
</dbReference>
<keyword evidence="2" id="KW-1185">Reference proteome</keyword>
<comment type="caution">
    <text evidence="1">The sequence shown here is derived from an EMBL/GenBank/DDBJ whole genome shotgun (WGS) entry which is preliminary data.</text>
</comment>
<evidence type="ECO:0000313" key="1">
    <source>
        <dbReference type="EMBL" id="KAJ8684478.1"/>
    </source>
</evidence>
<name>A0ACC2PN71_9HYME</name>
<proteinExistence type="predicted"/>